<proteinExistence type="inferred from homology"/>
<comment type="subcellular location">
    <subcellularLocation>
        <location evidence="1">Cell membrane</location>
        <topology evidence="1">Multi-pass membrane protein</topology>
    </subcellularLocation>
</comment>
<reference evidence="11 12" key="1">
    <citation type="submission" date="2017-07" db="EMBL/GenBank/DDBJ databases">
        <title>Comparative genomic analysis of Mesoplasma florum.</title>
        <authorList>
            <person name="Baby V."/>
            <person name="Lachance J.-C."/>
            <person name="Gagnon J."/>
            <person name="Lucier J.-F."/>
            <person name="Matteau D."/>
            <person name="Knight T.F."/>
            <person name="Rodrigue S."/>
        </authorList>
    </citation>
    <scope>NUCLEOTIDE SEQUENCE [LARGE SCALE GENOMIC DNA]</scope>
    <source>
        <strain evidence="11 12">CnuA-2</strain>
    </source>
</reference>
<keyword evidence="5 11" id="KW-0067">ATP-binding</keyword>
<dbReference type="GO" id="GO:0005524">
    <property type="term" value="F:ATP binding"/>
    <property type="evidence" value="ECO:0007669"/>
    <property type="project" value="UniProtKB-KW"/>
</dbReference>
<evidence type="ECO:0000256" key="5">
    <source>
        <dbReference type="ARBA" id="ARBA00022840"/>
    </source>
</evidence>
<dbReference type="Pfam" id="PF00005">
    <property type="entry name" value="ABC_tran"/>
    <property type="match status" value="1"/>
</dbReference>
<dbReference type="InterPro" id="IPR039421">
    <property type="entry name" value="Type_1_exporter"/>
</dbReference>
<dbReference type="Gene3D" id="3.40.50.300">
    <property type="entry name" value="P-loop containing nucleotide triphosphate hydrolases"/>
    <property type="match status" value="1"/>
</dbReference>
<gene>
    <name evidence="11" type="ORF">CG003_00875</name>
</gene>
<dbReference type="InterPro" id="IPR017871">
    <property type="entry name" value="ABC_transporter-like_CS"/>
</dbReference>
<evidence type="ECO:0000256" key="3">
    <source>
        <dbReference type="ARBA" id="ARBA00022692"/>
    </source>
</evidence>
<dbReference type="EMBL" id="CP022513">
    <property type="protein sequence ID" value="AVN64223.1"/>
    <property type="molecule type" value="Genomic_DNA"/>
</dbReference>
<organism evidence="11 12">
    <name type="scientific">Mesoplasma florum</name>
    <name type="common">Acholeplasma florum</name>
    <dbReference type="NCBI Taxonomy" id="2151"/>
    <lineage>
        <taxon>Bacteria</taxon>
        <taxon>Bacillati</taxon>
        <taxon>Mycoplasmatota</taxon>
        <taxon>Mollicutes</taxon>
        <taxon>Entomoplasmatales</taxon>
        <taxon>Entomoplasmataceae</taxon>
        <taxon>Mesoplasma</taxon>
    </lineage>
</organism>
<comment type="similarity">
    <text evidence="2">Belongs to the ABC transporter superfamily.</text>
</comment>
<evidence type="ECO:0000256" key="1">
    <source>
        <dbReference type="ARBA" id="ARBA00004651"/>
    </source>
</evidence>
<dbReference type="GO" id="GO:0016887">
    <property type="term" value="F:ATP hydrolysis activity"/>
    <property type="evidence" value="ECO:0007669"/>
    <property type="project" value="InterPro"/>
</dbReference>
<dbReference type="InterPro" id="IPR036640">
    <property type="entry name" value="ABC1_TM_sf"/>
</dbReference>
<evidence type="ECO:0000259" key="9">
    <source>
        <dbReference type="PROSITE" id="PS50893"/>
    </source>
</evidence>
<dbReference type="GO" id="GO:0005886">
    <property type="term" value="C:plasma membrane"/>
    <property type="evidence" value="ECO:0007669"/>
    <property type="project" value="UniProtKB-SubCell"/>
</dbReference>
<dbReference type="PANTHER" id="PTHR24221:SF654">
    <property type="entry name" value="ATP-BINDING CASSETTE SUB-FAMILY B MEMBER 6"/>
    <property type="match status" value="1"/>
</dbReference>
<dbReference type="GO" id="GO:0140359">
    <property type="term" value="F:ABC-type transporter activity"/>
    <property type="evidence" value="ECO:0007669"/>
    <property type="project" value="InterPro"/>
</dbReference>
<feature type="domain" description="ABC transmembrane type-1" evidence="10">
    <location>
        <begin position="13"/>
        <end position="285"/>
    </location>
</feature>
<keyword evidence="3 8" id="KW-0812">Transmembrane</keyword>
<dbReference type="InterPro" id="IPR003439">
    <property type="entry name" value="ABC_transporter-like_ATP-bd"/>
</dbReference>
<dbReference type="Pfam" id="PF00664">
    <property type="entry name" value="ABC_membrane"/>
    <property type="match status" value="1"/>
</dbReference>
<dbReference type="InterPro" id="IPR027417">
    <property type="entry name" value="P-loop_NTPase"/>
</dbReference>
<dbReference type="PROSITE" id="PS50929">
    <property type="entry name" value="ABC_TM1F"/>
    <property type="match status" value="1"/>
</dbReference>
<evidence type="ECO:0000313" key="12">
    <source>
        <dbReference type="Proteomes" id="UP000239216"/>
    </source>
</evidence>
<evidence type="ECO:0000313" key="11">
    <source>
        <dbReference type="EMBL" id="AVN64223.1"/>
    </source>
</evidence>
<protein>
    <submittedName>
        <fullName evidence="11">ABC transporter ATP-binding protein</fullName>
    </submittedName>
</protein>
<feature type="transmembrane region" description="Helical" evidence="8">
    <location>
        <begin position="245"/>
        <end position="266"/>
    </location>
</feature>
<evidence type="ECO:0000259" key="10">
    <source>
        <dbReference type="PROSITE" id="PS50929"/>
    </source>
</evidence>
<dbReference type="PANTHER" id="PTHR24221">
    <property type="entry name" value="ATP-BINDING CASSETTE SUB-FAMILY B"/>
    <property type="match status" value="1"/>
</dbReference>
<evidence type="ECO:0000256" key="4">
    <source>
        <dbReference type="ARBA" id="ARBA00022741"/>
    </source>
</evidence>
<evidence type="ECO:0000256" key="6">
    <source>
        <dbReference type="ARBA" id="ARBA00022989"/>
    </source>
</evidence>
<dbReference type="AlphaFoldDB" id="A0A2R3P6W9"/>
<feature type="domain" description="ABC transporter" evidence="9">
    <location>
        <begin position="326"/>
        <end position="530"/>
    </location>
</feature>
<evidence type="ECO:0000256" key="2">
    <source>
        <dbReference type="ARBA" id="ARBA00005417"/>
    </source>
</evidence>
<evidence type="ECO:0000256" key="8">
    <source>
        <dbReference type="SAM" id="Phobius"/>
    </source>
</evidence>
<dbReference type="Gene3D" id="1.20.1560.10">
    <property type="entry name" value="ABC transporter type 1, transmembrane domain"/>
    <property type="match status" value="1"/>
</dbReference>
<feature type="transmembrane region" description="Helical" evidence="8">
    <location>
        <begin position="140"/>
        <end position="171"/>
    </location>
</feature>
<feature type="transmembrane region" description="Helical" evidence="8">
    <location>
        <begin position="12"/>
        <end position="34"/>
    </location>
</feature>
<feature type="transmembrane region" description="Helical" evidence="8">
    <location>
        <begin position="54"/>
        <end position="74"/>
    </location>
</feature>
<dbReference type="CDD" id="cd03228">
    <property type="entry name" value="ABCC_MRP_Like"/>
    <property type="match status" value="1"/>
</dbReference>
<dbReference type="Proteomes" id="UP000239216">
    <property type="component" value="Chromosome"/>
</dbReference>
<dbReference type="InterPro" id="IPR011527">
    <property type="entry name" value="ABC1_TM_dom"/>
</dbReference>
<dbReference type="PROSITE" id="PS00211">
    <property type="entry name" value="ABC_TRANSPORTER_1"/>
    <property type="match status" value="1"/>
</dbReference>
<evidence type="ECO:0000256" key="7">
    <source>
        <dbReference type="ARBA" id="ARBA00023136"/>
    </source>
</evidence>
<keyword evidence="7 8" id="KW-0472">Membrane</keyword>
<dbReference type="SUPFAM" id="SSF90123">
    <property type="entry name" value="ABC transporter transmembrane region"/>
    <property type="match status" value="1"/>
</dbReference>
<dbReference type="GO" id="GO:0034040">
    <property type="term" value="F:ATPase-coupled lipid transmembrane transporter activity"/>
    <property type="evidence" value="ECO:0007669"/>
    <property type="project" value="TreeGrafter"/>
</dbReference>
<name>A0A2R3P6W9_MESFO</name>
<sequence>MGKVYKTNKIGILFFTILSFISALGLVFSGYVISFIVNTAVDVINGETEKTSRLFILIIICAISFSICIFFGYFQKQVKNKIIKDFNLLLRQRISNKIINLDLNDLNNKNNGDFISWYTNDINQIEAKNFESTFDFIDTFLTAILSIIAIFILNWIVGLATIFALLLLMIIPSLLQKSMVKTINKVSTKQEEFSAKVENTISGYKELLYNNKTELFKKMINEKSLDLENYKQKNKTLENLQMTGINFISIFCQIGLLLLTVILATYKLGSIGMVFAVPQLAGNFLVNARTALGSLFGTLGSRELFSKFDYDHKDFNDLKLENFKSLIVKDLELKINDVTLYKGLNIEINKGDKYLIHGRSGVGKSTLIKILFGTFNGYSGEILWNNKINFNTIESNALWDKIYYVQQDTTIFDASFKENITLFDDKISDSQIQKVISLVNLNELVLKNNNSLTFSCKELSKGEIQRISVARALLSNKKIIFLDEPTASLDKQNAELIEELILKNPDLTVLFISHTSNIKNKLFNGTIHIK</sequence>
<keyword evidence="4" id="KW-0547">Nucleotide-binding</keyword>
<dbReference type="InterPro" id="IPR003593">
    <property type="entry name" value="AAA+_ATPase"/>
</dbReference>
<dbReference type="SMART" id="SM00382">
    <property type="entry name" value="AAA"/>
    <property type="match status" value="1"/>
</dbReference>
<accession>A0A2R3P6W9</accession>
<keyword evidence="6 8" id="KW-1133">Transmembrane helix</keyword>
<dbReference type="SUPFAM" id="SSF52540">
    <property type="entry name" value="P-loop containing nucleoside triphosphate hydrolases"/>
    <property type="match status" value="1"/>
</dbReference>
<dbReference type="RefSeq" id="WP_029511946.1">
    <property type="nucleotide sequence ID" value="NZ_CP022513.1"/>
</dbReference>
<dbReference type="PROSITE" id="PS50893">
    <property type="entry name" value="ABC_TRANSPORTER_2"/>
    <property type="match status" value="1"/>
</dbReference>